<accession>A0ABT4C9C7</accession>
<reference evidence="1" key="1">
    <citation type="submission" date="2022-08" db="EMBL/GenBank/DDBJ databases">
        <title>Genome sequencing of Nocardioides sp. STR2.</title>
        <authorList>
            <person name="So Y."/>
        </authorList>
    </citation>
    <scope>NUCLEOTIDE SEQUENCE</scope>
    <source>
        <strain evidence="1">STR2</strain>
    </source>
</reference>
<sequence length="96" mass="10084">MSLPAVARNVGKCQSMPSQAVFGRTVANCDGQHVAEELAALATRHPEGDVDVSAVGFIHLNDLQNCPVASSPCGRSIVSLEEVFKAVVEALRPVRG</sequence>
<protein>
    <submittedName>
        <fullName evidence="1">Uncharacterized protein</fullName>
    </submittedName>
</protein>
<dbReference type="EMBL" id="JAPPUX010000001">
    <property type="protein sequence ID" value="MCY4725573.1"/>
    <property type="molecule type" value="Genomic_DNA"/>
</dbReference>
<comment type="caution">
    <text evidence="1">The sequence shown here is derived from an EMBL/GenBank/DDBJ whole genome shotgun (WGS) entry which is preliminary data.</text>
</comment>
<evidence type="ECO:0000313" key="1">
    <source>
        <dbReference type="EMBL" id="MCY4725573.1"/>
    </source>
</evidence>
<organism evidence="1 2">
    <name type="scientific">Nocardioides pini</name>
    <dbReference type="NCBI Taxonomy" id="2975053"/>
    <lineage>
        <taxon>Bacteria</taxon>
        <taxon>Bacillati</taxon>
        <taxon>Actinomycetota</taxon>
        <taxon>Actinomycetes</taxon>
        <taxon>Propionibacteriales</taxon>
        <taxon>Nocardioidaceae</taxon>
        <taxon>Nocardioides</taxon>
    </lineage>
</organism>
<keyword evidence="2" id="KW-1185">Reference proteome</keyword>
<gene>
    <name evidence="1" type="ORF">NYO98_04720</name>
</gene>
<evidence type="ECO:0000313" key="2">
    <source>
        <dbReference type="Proteomes" id="UP001074726"/>
    </source>
</evidence>
<dbReference type="RefSeq" id="WP_268110369.1">
    <property type="nucleotide sequence ID" value="NZ_JAPPUX010000001.1"/>
</dbReference>
<proteinExistence type="predicted"/>
<name>A0ABT4C9C7_9ACTN</name>
<dbReference type="Proteomes" id="UP001074726">
    <property type="component" value="Unassembled WGS sequence"/>
</dbReference>